<name>A0A2P8DAP3_9BACT</name>
<keyword evidence="3" id="KW-1185">Reference proteome</keyword>
<feature type="chain" id="PRO_5015196024" evidence="1">
    <location>
        <begin position="24"/>
        <end position="330"/>
    </location>
</feature>
<sequence>MKAILPRLLTVLAAALLFSSCQKEEKAYPVPPKGNALNAQVSIGEDYETQVYFSLTSGQVASNKYRDWDLAFTTGAENSELWMNGGKGTLIYASGKTDFAAAIDKNTIPGNAWLYDNPSGLSGASGLGLLQDKGHIGEVLVVNDGEGNLYKVQVTSASATEYKLQVAPLAATTGTAVTLTKDDKYNHVYYSFAKGAIQVEPLKTDWDFLFTRYRHVYYKYNPDGSDMLYAVNGVLTNPYKTVAGDDSTKSYDFNAFSKADAESFTLYPNVDVIGFDWKQVNINTSQYTVNPKAVFVVKDQKDVLWKIHFVSFNDAQGKKGNPQFEYQNFN</sequence>
<dbReference type="OrthoDB" id="1091850at2"/>
<dbReference type="EMBL" id="PYGD01000001">
    <property type="protein sequence ID" value="PSK94282.1"/>
    <property type="molecule type" value="Genomic_DNA"/>
</dbReference>
<evidence type="ECO:0000256" key="1">
    <source>
        <dbReference type="SAM" id="SignalP"/>
    </source>
</evidence>
<dbReference type="InterPro" id="IPR025921">
    <property type="entry name" value="HmuY"/>
</dbReference>
<keyword evidence="1" id="KW-0732">Signal</keyword>
<evidence type="ECO:0000313" key="2">
    <source>
        <dbReference type="EMBL" id="PSK94282.1"/>
    </source>
</evidence>
<dbReference type="AlphaFoldDB" id="A0A2P8DAP3"/>
<dbReference type="Proteomes" id="UP000240572">
    <property type="component" value="Unassembled WGS sequence"/>
</dbReference>
<protein>
    <submittedName>
        <fullName evidence="2">Heme-binding HmuY-like protein</fullName>
    </submittedName>
</protein>
<evidence type="ECO:0000313" key="3">
    <source>
        <dbReference type="Proteomes" id="UP000240572"/>
    </source>
</evidence>
<reference evidence="2 3" key="1">
    <citation type="submission" date="2018-03" db="EMBL/GenBank/DDBJ databases">
        <title>Genomic Encyclopedia of Type Strains, Phase III (KMG-III): the genomes of soil and plant-associated and newly described type strains.</title>
        <authorList>
            <person name="Whitman W."/>
        </authorList>
    </citation>
    <scope>NUCLEOTIDE SEQUENCE [LARGE SCALE GENOMIC DNA]</scope>
    <source>
        <strain evidence="2 3">CGMCC 1.12700</strain>
    </source>
</reference>
<dbReference type="PROSITE" id="PS51257">
    <property type="entry name" value="PROKAR_LIPOPROTEIN"/>
    <property type="match status" value="1"/>
</dbReference>
<proteinExistence type="predicted"/>
<dbReference type="Pfam" id="PF14064">
    <property type="entry name" value="HmuY"/>
    <property type="match status" value="2"/>
</dbReference>
<dbReference type="CDD" id="cd12105">
    <property type="entry name" value="HmuY"/>
    <property type="match status" value="1"/>
</dbReference>
<feature type="signal peptide" evidence="1">
    <location>
        <begin position="1"/>
        <end position="23"/>
    </location>
</feature>
<gene>
    <name evidence="2" type="ORF">B0I18_101437</name>
</gene>
<organism evidence="2 3">
    <name type="scientific">Taibaiella chishuiensis</name>
    <dbReference type="NCBI Taxonomy" id="1434707"/>
    <lineage>
        <taxon>Bacteria</taxon>
        <taxon>Pseudomonadati</taxon>
        <taxon>Bacteroidota</taxon>
        <taxon>Chitinophagia</taxon>
        <taxon>Chitinophagales</taxon>
        <taxon>Chitinophagaceae</taxon>
        <taxon>Taibaiella</taxon>
    </lineage>
</organism>
<dbReference type="RefSeq" id="WP_106520999.1">
    <property type="nucleotide sequence ID" value="NZ_PYGD01000001.1"/>
</dbReference>
<comment type="caution">
    <text evidence="2">The sequence shown here is derived from an EMBL/GenBank/DDBJ whole genome shotgun (WGS) entry which is preliminary data.</text>
</comment>
<accession>A0A2P8DAP3</accession>